<comment type="caution">
    <text evidence="1">The sequence shown here is derived from an EMBL/GenBank/DDBJ whole genome shotgun (WGS) entry which is preliminary data.</text>
</comment>
<dbReference type="PANTHER" id="PTHR47183:SF3">
    <property type="entry name" value="TRANSFERASE"/>
    <property type="match status" value="1"/>
</dbReference>
<evidence type="ECO:0000313" key="2">
    <source>
        <dbReference type="Proteomes" id="UP001160625"/>
    </source>
</evidence>
<dbReference type="PANTHER" id="PTHR47183">
    <property type="entry name" value="GLUCOSE-1-PHOSPHATE CYTIDYLYLTRANSFERASE-RELATED"/>
    <property type="match status" value="1"/>
</dbReference>
<accession>A0ABT6N1V3</accession>
<keyword evidence="2" id="KW-1185">Reference proteome</keyword>
<gene>
    <name evidence="1" type="ORF">QGN17_10710</name>
</gene>
<proteinExistence type="predicted"/>
<sequence length="264" mass="29197">MRGQFQDLPKPLVKVGPNALIWNVMRYYAHHGHADFILCLGYGAAAFTHYFEEMGVEIIPTISSGGPCQCFRLSDGGGGYWNVTLVDTGMHTSIGQRLRAVQGHIGEEEMFLANYSDGLTDLPLQGMIDFLVAKPGAVGAMAAVHPVHSFHYIRQDGGGVVTAIMSSADIDLRINGGYFVFRREIFDFIEEGDDLVERPFERLIAEAKLLARPHDGFWRACDTLKDVQILSDMQQSGSAPWEVWRTNRDIEVSQHPAAMISPAA</sequence>
<evidence type="ECO:0008006" key="3">
    <source>
        <dbReference type="Google" id="ProtNLM"/>
    </source>
</evidence>
<evidence type="ECO:0000313" key="1">
    <source>
        <dbReference type="EMBL" id="MDH7639202.1"/>
    </source>
</evidence>
<name>A0ABT6N1V3_9SPHN</name>
<dbReference type="Proteomes" id="UP001160625">
    <property type="component" value="Unassembled WGS sequence"/>
</dbReference>
<dbReference type="InterPro" id="IPR029044">
    <property type="entry name" value="Nucleotide-diphossugar_trans"/>
</dbReference>
<reference evidence="1" key="1">
    <citation type="submission" date="2023-04" db="EMBL/GenBank/DDBJ databases">
        <title>Sphingomonas sp. MAHUQ-71 isolated from rice field.</title>
        <authorList>
            <person name="Huq M.A."/>
        </authorList>
    </citation>
    <scope>NUCLEOTIDE SEQUENCE</scope>
    <source>
        <strain evidence="1">MAHUQ-71</strain>
    </source>
</reference>
<protein>
    <recommendedName>
        <fullName evidence="3">Glucose-1-phosphate cytidylyltransferase</fullName>
    </recommendedName>
</protein>
<dbReference type="SUPFAM" id="SSF53448">
    <property type="entry name" value="Nucleotide-diphospho-sugar transferases"/>
    <property type="match status" value="1"/>
</dbReference>
<dbReference type="RefSeq" id="WP_281044463.1">
    <property type="nucleotide sequence ID" value="NZ_JARYGZ010000001.1"/>
</dbReference>
<dbReference type="EMBL" id="JARYGZ010000001">
    <property type="protein sequence ID" value="MDH7639202.1"/>
    <property type="molecule type" value="Genomic_DNA"/>
</dbReference>
<dbReference type="Gene3D" id="3.90.550.10">
    <property type="entry name" value="Spore Coat Polysaccharide Biosynthesis Protein SpsA, Chain A"/>
    <property type="match status" value="1"/>
</dbReference>
<dbReference type="InterPro" id="IPR013446">
    <property type="entry name" value="G1P_cyt_trans-like"/>
</dbReference>
<organism evidence="1 2">
    <name type="scientific">Sphingomonas oryzagri</name>
    <dbReference type="NCBI Taxonomy" id="3042314"/>
    <lineage>
        <taxon>Bacteria</taxon>
        <taxon>Pseudomonadati</taxon>
        <taxon>Pseudomonadota</taxon>
        <taxon>Alphaproteobacteria</taxon>
        <taxon>Sphingomonadales</taxon>
        <taxon>Sphingomonadaceae</taxon>
        <taxon>Sphingomonas</taxon>
    </lineage>
</organism>